<gene>
    <name evidence="2" type="ORF">CSCA_2357</name>
</gene>
<dbReference type="AlphaFoldDB" id="A0A0E3M9G9"/>
<feature type="transmembrane region" description="Helical" evidence="1">
    <location>
        <begin position="58"/>
        <end position="78"/>
    </location>
</feature>
<protein>
    <submittedName>
        <fullName evidence="2">Putative ABC transporter, permease protein</fullName>
    </submittedName>
</protein>
<accession>A0A0E3M9G9</accession>
<feature type="transmembrane region" description="Helical" evidence="1">
    <location>
        <begin position="171"/>
        <end position="190"/>
    </location>
</feature>
<dbReference type="Proteomes" id="UP000033115">
    <property type="component" value="Chromosome"/>
</dbReference>
<sequence length="244" mass="27573">MRILLWAELQKIRRSNIVCITIFATVMVAVIVFIQGWFTYNGSRDIDSAGWYMNMAQTWATFFVLPAVISLLGSYMICREEDEDTIKSLIIIPINETKLIATKMIITFLFSIFIYLLLFAIALLTEAILHLSNLSVGMILDFLKMYFLQGVGIFLVISPIIALVSYMKKGYWIALVLTEIYSFAGIFMSMSNTLKTFYPITAVFGVAGYYEATVQSRIGSIIILLLCGCLSVFILKGLKYSEKN</sequence>
<evidence type="ECO:0000313" key="3">
    <source>
        <dbReference type="Proteomes" id="UP000033115"/>
    </source>
</evidence>
<dbReference type="STRING" id="1548.CSCA_2357"/>
<evidence type="ECO:0000256" key="1">
    <source>
        <dbReference type="SAM" id="Phobius"/>
    </source>
</evidence>
<evidence type="ECO:0000313" key="2">
    <source>
        <dbReference type="EMBL" id="AKA69482.1"/>
    </source>
</evidence>
<dbReference type="KEGG" id="csq:CSCA_2357"/>
<feature type="transmembrane region" description="Helical" evidence="1">
    <location>
        <begin position="16"/>
        <end position="38"/>
    </location>
</feature>
<reference evidence="2 3" key="1">
    <citation type="journal article" date="2015" name="J. Biotechnol.">
        <title>Complete genome sequence of a malodorant-producing acetogen, Clostridium scatologenes ATCC 25775(T).</title>
        <authorList>
            <person name="Zhu Z."/>
            <person name="Guo T."/>
            <person name="Zheng H."/>
            <person name="Song T."/>
            <person name="Ouyang P."/>
            <person name="Xie J."/>
        </authorList>
    </citation>
    <scope>NUCLEOTIDE SEQUENCE [LARGE SCALE GENOMIC DNA]</scope>
    <source>
        <strain evidence="2 3">ATCC 25775</strain>
    </source>
</reference>
<dbReference type="RefSeq" id="WP_029160245.1">
    <property type="nucleotide sequence ID" value="NZ_CP009933.1"/>
</dbReference>
<dbReference type="PANTHER" id="PTHR37305:SF1">
    <property type="entry name" value="MEMBRANE PROTEIN"/>
    <property type="match status" value="1"/>
</dbReference>
<organism evidence="2 3">
    <name type="scientific">Clostridium scatologenes</name>
    <dbReference type="NCBI Taxonomy" id="1548"/>
    <lineage>
        <taxon>Bacteria</taxon>
        <taxon>Bacillati</taxon>
        <taxon>Bacillota</taxon>
        <taxon>Clostridia</taxon>
        <taxon>Eubacteriales</taxon>
        <taxon>Clostridiaceae</taxon>
        <taxon>Clostridium</taxon>
    </lineage>
</organism>
<proteinExistence type="predicted"/>
<dbReference type="HOGENOM" id="CLU_086964_0_0_9"/>
<dbReference type="PANTHER" id="PTHR37305">
    <property type="entry name" value="INTEGRAL MEMBRANE PROTEIN-RELATED"/>
    <property type="match status" value="1"/>
</dbReference>
<keyword evidence="3" id="KW-1185">Reference proteome</keyword>
<keyword evidence="1" id="KW-1133">Transmembrane helix</keyword>
<feature type="transmembrane region" description="Helical" evidence="1">
    <location>
        <begin position="99"/>
        <end position="125"/>
    </location>
</feature>
<feature type="transmembrane region" description="Helical" evidence="1">
    <location>
        <begin position="218"/>
        <end position="238"/>
    </location>
</feature>
<feature type="transmembrane region" description="Helical" evidence="1">
    <location>
        <begin position="145"/>
        <end position="164"/>
    </location>
</feature>
<name>A0A0E3M9G9_CLOSL</name>
<dbReference type="EMBL" id="CP009933">
    <property type="protein sequence ID" value="AKA69482.1"/>
    <property type="molecule type" value="Genomic_DNA"/>
</dbReference>
<keyword evidence="1" id="KW-0812">Transmembrane</keyword>
<keyword evidence="1" id="KW-0472">Membrane</keyword>
<dbReference type="Pfam" id="PF12730">
    <property type="entry name" value="ABC2_membrane_4"/>
    <property type="match status" value="1"/>
</dbReference>